<dbReference type="KEGG" id="sroi:IAG44_09375"/>
<proteinExistence type="predicted"/>
<keyword evidence="2" id="KW-1185">Reference proteome</keyword>
<dbReference type="RefSeq" id="WP_187746671.1">
    <property type="nucleotide sequence ID" value="NZ_CP060828.1"/>
</dbReference>
<dbReference type="Proteomes" id="UP000516052">
    <property type="component" value="Chromosome"/>
</dbReference>
<organism evidence="1 2">
    <name type="scientific">Streptomyces roseirectus</name>
    <dbReference type="NCBI Taxonomy" id="2768066"/>
    <lineage>
        <taxon>Bacteria</taxon>
        <taxon>Bacillati</taxon>
        <taxon>Actinomycetota</taxon>
        <taxon>Actinomycetes</taxon>
        <taxon>Kitasatosporales</taxon>
        <taxon>Streptomycetaceae</taxon>
        <taxon>Streptomyces</taxon>
    </lineage>
</organism>
<reference evidence="1 2" key="1">
    <citation type="submission" date="2020-08" db="EMBL/GenBank/DDBJ databases">
        <title>A novel species.</title>
        <authorList>
            <person name="Gao J."/>
        </authorList>
    </citation>
    <scope>NUCLEOTIDE SEQUENCE [LARGE SCALE GENOMIC DNA]</scope>
    <source>
        <strain evidence="1 2">CRXT-G-22</strain>
    </source>
</reference>
<dbReference type="NCBIfam" id="TIGR04141">
    <property type="entry name" value="TIGR04141 family sporadically distributed protein"/>
    <property type="match status" value="1"/>
</dbReference>
<evidence type="ECO:0000313" key="2">
    <source>
        <dbReference type="Proteomes" id="UP000516052"/>
    </source>
</evidence>
<dbReference type="InterPro" id="IPR026487">
    <property type="entry name" value="CHP04141"/>
</dbReference>
<name>A0A7H0IA16_9ACTN</name>
<protein>
    <submittedName>
        <fullName evidence="1">TIGR04141 family sporadically distributed protein</fullName>
    </submittedName>
</protein>
<dbReference type="AlphaFoldDB" id="A0A7H0IA16"/>
<dbReference type="Pfam" id="PF19614">
    <property type="entry name" value="DUF6119"/>
    <property type="match status" value="1"/>
</dbReference>
<accession>A0A7H0IA16</accession>
<gene>
    <name evidence="1" type="ORF">IAG44_09375</name>
</gene>
<sequence>MPSHTEVRTVYRLSGVAPTTEAMLDALDVELLDSLGADPHLPEALGVPAVYVTCGMERAEAPWCEPMSRTTGITVNESVRRTAAVLLLAVDDVVYAIGCDQGYRLIPEHLKDKRFGLSFAIRQMDPNLIRGAVSRSLGQARTDISLVPGGASVPLLGIRDHSRIVRSLGGYLDNLPLTRSRYSLGKAVSAQGGCGLRIALGIEPEALLSDLRTIARICREDIPHPELEFVDHIVPVSDPMTLDILHKTLDDRLGRPDEGSFSVGVPSEHHTAYAEATRYMTQINSDNGALLSDEFDLGYVLTRARLAPSGRRLKALREGTVTLARVRRRGIVDTLAVTSALTWLETGVSLGPRRFFLMDGEWYEAGAAYVEECRATLRALFPPSPSVSLPSWEDGESENTYNNRVADEYNSEVADGQPRWLCLDTKNVANPLHPRDQVEICDLLTPDGTLILVKRAGGSSPLSHLFSQARVAVELLQESARVRSEFTAKVARLSRGARLLADDYTPKRIVLAMLLKNRTSLTPDSIFGFSQITIAQTAKALAARGVTVEVIGIPDGSTDALSQPRCEMETSAAG</sequence>
<evidence type="ECO:0000313" key="1">
    <source>
        <dbReference type="EMBL" id="QNP69632.1"/>
    </source>
</evidence>
<dbReference type="EMBL" id="CP060828">
    <property type="protein sequence ID" value="QNP69632.1"/>
    <property type="molecule type" value="Genomic_DNA"/>
</dbReference>